<dbReference type="STRING" id="3476.A0A2P5DT33"/>
<dbReference type="Proteomes" id="UP000237105">
    <property type="component" value="Unassembled WGS sequence"/>
</dbReference>
<proteinExistence type="predicted"/>
<gene>
    <name evidence="1" type="ORF">PanWU01x14_034920</name>
</gene>
<dbReference type="OrthoDB" id="1166712at2759"/>
<evidence type="ECO:0000313" key="2">
    <source>
        <dbReference type="Proteomes" id="UP000237105"/>
    </source>
</evidence>
<reference evidence="2" key="1">
    <citation type="submission" date="2016-06" db="EMBL/GenBank/DDBJ databases">
        <title>Parallel loss of symbiosis genes in relatives of nitrogen-fixing non-legume Parasponia.</title>
        <authorList>
            <person name="Van Velzen R."/>
            <person name="Holmer R."/>
            <person name="Bu F."/>
            <person name="Rutten L."/>
            <person name="Van Zeijl A."/>
            <person name="Liu W."/>
            <person name="Santuari L."/>
            <person name="Cao Q."/>
            <person name="Sharma T."/>
            <person name="Shen D."/>
            <person name="Roswanjaya Y."/>
            <person name="Wardhani T."/>
            <person name="Kalhor M.S."/>
            <person name="Jansen J."/>
            <person name="Van den Hoogen J."/>
            <person name="Gungor B."/>
            <person name="Hartog M."/>
            <person name="Hontelez J."/>
            <person name="Verver J."/>
            <person name="Yang W.-C."/>
            <person name="Schijlen E."/>
            <person name="Repin R."/>
            <person name="Schilthuizen M."/>
            <person name="Schranz E."/>
            <person name="Heidstra R."/>
            <person name="Miyata K."/>
            <person name="Fedorova E."/>
            <person name="Kohlen W."/>
            <person name="Bisseling T."/>
            <person name="Smit S."/>
            <person name="Geurts R."/>
        </authorList>
    </citation>
    <scope>NUCLEOTIDE SEQUENCE [LARGE SCALE GENOMIC DNA]</scope>
    <source>
        <strain evidence="2">cv. WU1-14</strain>
    </source>
</reference>
<sequence>MQGRLGIGKVSARNKTLLLKWLWRFPKEVNSLGYKVIKNKYGLNSNQWDAAVADRMTFRSPWKAICSLYGEFFQHVKFKVGSGSGLDFGRIFGWGVTPWQFPSLYRLPSFKGRYISDFVEGSDPSSGDSTSWNFHFLRNLNDKEVPQLLNLFTLLESVSL</sequence>
<keyword evidence="2" id="KW-1185">Reference proteome</keyword>
<accession>A0A2P5DT33</accession>
<evidence type="ECO:0000313" key="1">
    <source>
        <dbReference type="EMBL" id="PON76438.1"/>
    </source>
</evidence>
<comment type="caution">
    <text evidence="1">The sequence shown here is derived from an EMBL/GenBank/DDBJ whole genome shotgun (WGS) entry which is preliminary data.</text>
</comment>
<protein>
    <submittedName>
        <fullName evidence="1">Uncharacterized protein</fullName>
    </submittedName>
</protein>
<dbReference type="EMBL" id="JXTB01000018">
    <property type="protein sequence ID" value="PON76438.1"/>
    <property type="molecule type" value="Genomic_DNA"/>
</dbReference>
<organism evidence="1 2">
    <name type="scientific">Parasponia andersonii</name>
    <name type="common">Sponia andersonii</name>
    <dbReference type="NCBI Taxonomy" id="3476"/>
    <lineage>
        <taxon>Eukaryota</taxon>
        <taxon>Viridiplantae</taxon>
        <taxon>Streptophyta</taxon>
        <taxon>Embryophyta</taxon>
        <taxon>Tracheophyta</taxon>
        <taxon>Spermatophyta</taxon>
        <taxon>Magnoliopsida</taxon>
        <taxon>eudicotyledons</taxon>
        <taxon>Gunneridae</taxon>
        <taxon>Pentapetalae</taxon>
        <taxon>rosids</taxon>
        <taxon>fabids</taxon>
        <taxon>Rosales</taxon>
        <taxon>Cannabaceae</taxon>
        <taxon>Parasponia</taxon>
    </lineage>
</organism>
<dbReference type="AlphaFoldDB" id="A0A2P5DT33"/>
<name>A0A2P5DT33_PARAD</name>